<dbReference type="EMBL" id="VFPA01000001">
    <property type="protein sequence ID" value="TQM13527.1"/>
    <property type="molecule type" value="Genomic_DNA"/>
</dbReference>
<keyword evidence="2" id="KW-1185">Reference proteome</keyword>
<protein>
    <submittedName>
        <fullName evidence="1">Uncharacterized protein DUF2617</fullName>
    </submittedName>
</protein>
<dbReference type="OrthoDB" id="4462506at2"/>
<reference evidence="1 2" key="1">
    <citation type="submission" date="2019-06" db="EMBL/GenBank/DDBJ databases">
        <title>Sequencing the genomes of 1000 actinobacteria strains.</title>
        <authorList>
            <person name="Klenk H.-P."/>
        </authorList>
    </citation>
    <scope>NUCLEOTIDE SEQUENCE [LARGE SCALE GENOMIC DNA]</scope>
    <source>
        <strain evidence="1 2">DSM 45301</strain>
    </source>
</reference>
<dbReference type="Pfam" id="PF10936">
    <property type="entry name" value="DUF2617"/>
    <property type="match status" value="1"/>
</dbReference>
<sequence>MSLHDLDVEPRDVRAEALGLLLDAPAPTPLAQLTLDDGRGGVLVLGVLGASHVVTATAGARRLTEQVSCDALAAGGQELPERAEAGGYSMTSAVTAPPRAEFDATAARLRGRAERDAHWLCGAFPGGAGALTALTAAALPTGGWTWETWHLYPGAERSVIVTTRSRWTP</sequence>
<proteinExistence type="predicted"/>
<dbReference type="Proteomes" id="UP000315677">
    <property type="component" value="Unassembled WGS sequence"/>
</dbReference>
<dbReference type="InterPro" id="IPR024486">
    <property type="entry name" value="DUF2617"/>
</dbReference>
<name>A0A543DW04_9PSEU</name>
<dbReference type="RefSeq" id="WP_142047338.1">
    <property type="nucleotide sequence ID" value="NZ_VFPA01000001.1"/>
</dbReference>
<evidence type="ECO:0000313" key="2">
    <source>
        <dbReference type="Proteomes" id="UP000315677"/>
    </source>
</evidence>
<dbReference type="AlphaFoldDB" id="A0A543DW04"/>
<accession>A0A543DW04</accession>
<comment type="caution">
    <text evidence="1">The sequence shown here is derived from an EMBL/GenBank/DDBJ whole genome shotgun (WGS) entry which is preliminary data.</text>
</comment>
<evidence type="ECO:0000313" key="1">
    <source>
        <dbReference type="EMBL" id="TQM13527.1"/>
    </source>
</evidence>
<organism evidence="1 2">
    <name type="scientific">Pseudonocardia kunmingensis</name>
    <dbReference type="NCBI Taxonomy" id="630975"/>
    <lineage>
        <taxon>Bacteria</taxon>
        <taxon>Bacillati</taxon>
        <taxon>Actinomycetota</taxon>
        <taxon>Actinomycetes</taxon>
        <taxon>Pseudonocardiales</taxon>
        <taxon>Pseudonocardiaceae</taxon>
        <taxon>Pseudonocardia</taxon>
    </lineage>
</organism>
<gene>
    <name evidence="1" type="ORF">FB558_0276</name>
</gene>